<sequence>MRRIGAACSGTRQAHRCITVKILPELARLKPPKKTHQQQQQPTHPMHIQRPVTTVEKFERLEYHQHRFKKHTQAVIDGIAKSVPVTPSNLVSTLLTLCGADDGAKVKTSCAFSPHTDPFSGWSMTRVMRYSAGGAMLSPSFMPIFHIFNPLMEQAAIFHVPPLLPLPPLSSDGGTLSVRDYLNFIGPHIHRCTPSFVVPTTVVDDMHDAESSRRGVGVVIATRSEFTTFTAETFHDRYRFVDDTAPFQVISDDVILPDGTPRDERLRVLQTSIDKFANHVVKDSTPFHKACTWWYRVDADVVDMLREALSAAAACGSCAPAVEASKSAFLTDDRWTMLPRTKLLKNVRWNVEPETMAEEMKYGLIEAMKGASPAILKTFEVKRK</sequence>
<reference evidence="2" key="1">
    <citation type="submission" date="2015-09" db="EMBL/GenBank/DDBJ databases">
        <authorList>
            <consortium name="Pathogen Informatics"/>
        </authorList>
    </citation>
    <scope>NUCLEOTIDE SEQUENCE [LARGE SCALE GENOMIC DNA]</scope>
    <source>
        <strain evidence="2">Lake Konstanz</strain>
    </source>
</reference>
<organism evidence="1 2">
    <name type="scientific">Bodo saltans</name>
    <name type="common">Flagellated protozoan</name>
    <dbReference type="NCBI Taxonomy" id="75058"/>
    <lineage>
        <taxon>Eukaryota</taxon>
        <taxon>Discoba</taxon>
        <taxon>Euglenozoa</taxon>
        <taxon>Kinetoplastea</taxon>
        <taxon>Metakinetoplastina</taxon>
        <taxon>Eubodonida</taxon>
        <taxon>Bodonidae</taxon>
        <taxon>Bodo</taxon>
    </lineage>
</organism>
<dbReference type="Proteomes" id="UP000051952">
    <property type="component" value="Unassembled WGS sequence"/>
</dbReference>
<accession>A0A0S4JJW0</accession>
<dbReference type="VEuPathDB" id="TriTrypDB:BSAL_21655"/>
<gene>
    <name evidence="1" type="ORF">BSAL_21655</name>
</gene>
<dbReference type="AlphaFoldDB" id="A0A0S4JJW0"/>
<keyword evidence="2" id="KW-1185">Reference proteome</keyword>
<protein>
    <submittedName>
        <fullName evidence="1">Uncharacterized protein</fullName>
    </submittedName>
</protein>
<evidence type="ECO:0000313" key="2">
    <source>
        <dbReference type="Proteomes" id="UP000051952"/>
    </source>
</evidence>
<name>A0A0S4JJW0_BODSA</name>
<proteinExistence type="predicted"/>
<evidence type="ECO:0000313" key="1">
    <source>
        <dbReference type="EMBL" id="CUG89483.1"/>
    </source>
</evidence>
<dbReference type="EMBL" id="CYKH01001745">
    <property type="protein sequence ID" value="CUG89483.1"/>
    <property type="molecule type" value="Genomic_DNA"/>
</dbReference>